<sequence length="77" mass="8454">MHRAVIFQAVLVSAVITFIYLVEGKQTRRARDEEMGAALSRGSPDSAIRAEAGTAVEVREVRSDRPSEELPPVTEND</sequence>
<reference evidence="3 4" key="1">
    <citation type="submission" date="2016-10" db="EMBL/GenBank/DDBJ databases">
        <title>Genome sequence of the basidiomycete white-rot fungus Trametes pubescens.</title>
        <authorList>
            <person name="Makela M.R."/>
            <person name="Granchi Z."/>
            <person name="Peng M."/>
            <person name="De Vries R.P."/>
            <person name="Grigoriev I."/>
            <person name="Riley R."/>
            <person name="Hilden K."/>
        </authorList>
    </citation>
    <scope>NUCLEOTIDE SEQUENCE [LARGE SCALE GENOMIC DNA]</scope>
    <source>
        <strain evidence="3 4">FBCC735</strain>
    </source>
</reference>
<feature type="region of interest" description="Disordered" evidence="1">
    <location>
        <begin position="33"/>
        <end position="77"/>
    </location>
</feature>
<protein>
    <submittedName>
        <fullName evidence="3">Uncharacterized protein</fullName>
    </submittedName>
</protein>
<organism evidence="3 4">
    <name type="scientific">Trametes pubescens</name>
    <name type="common">White-rot fungus</name>
    <dbReference type="NCBI Taxonomy" id="154538"/>
    <lineage>
        <taxon>Eukaryota</taxon>
        <taxon>Fungi</taxon>
        <taxon>Dikarya</taxon>
        <taxon>Basidiomycota</taxon>
        <taxon>Agaricomycotina</taxon>
        <taxon>Agaricomycetes</taxon>
        <taxon>Polyporales</taxon>
        <taxon>Polyporaceae</taxon>
        <taxon>Trametes</taxon>
    </lineage>
</organism>
<keyword evidence="2" id="KW-0812">Transmembrane</keyword>
<keyword evidence="4" id="KW-1185">Reference proteome</keyword>
<keyword evidence="2" id="KW-1133">Transmembrane helix</keyword>
<dbReference type="AlphaFoldDB" id="A0A1M2W4J3"/>
<comment type="caution">
    <text evidence="3">The sequence shown here is derived from an EMBL/GenBank/DDBJ whole genome shotgun (WGS) entry which is preliminary data.</text>
</comment>
<evidence type="ECO:0000313" key="3">
    <source>
        <dbReference type="EMBL" id="OJT14726.1"/>
    </source>
</evidence>
<proteinExistence type="predicted"/>
<dbReference type="Proteomes" id="UP000184267">
    <property type="component" value="Unassembled WGS sequence"/>
</dbReference>
<keyword evidence="2" id="KW-0472">Membrane</keyword>
<evidence type="ECO:0000313" key="4">
    <source>
        <dbReference type="Proteomes" id="UP000184267"/>
    </source>
</evidence>
<feature type="compositionally biased region" description="Basic and acidic residues" evidence="1">
    <location>
        <begin position="57"/>
        <end position="68"/>
    </location>
</feature>
<feature type="transmembrane region" description="Helical" evidence="2">
    <location>
        <begin position="6"/>
        <end position="22"/>
    </location>
</feature>
<name>A0A1M2W4J3_TRAPU</name>
<evidence type="ECO:0000256" key="1">
    <source>
        <dbReference type="SAM" id="MobiDB-lite"/>
    </source>
</evidence>
<gene>
    <name evidence="3" type="ORF">TRAPUB_8705</name>
</gene>
<dbReference type="EMBL" id="MNAD01000250">
    <property type="protein sequence ID" value="OJT14726.1"/>
    <property type="molecule type" value="Genomic_DNA"/>
</dbReference>
<accession>A0A1M2W4J3</accession>
<evidence type="ECO:0000256" key="2">
    <source>
        <dbReference type="SAM" id="Phobius"/>
    </source>
</evidence>